<comment type="caution">
    <text evidence="1">The sequence shown here is derived from an EMBL/GenBank/DDBJ whole genome shotgun (WGS) entry which is preliminary data.</text>
</comment>
<name>A0ABQ8JBB8_DERPT</name>
<reference evidence="1 2" key="1">
    <citation type="journal article" date="2018" name="J. Allergy Clin. Immunol.">
        <title>High-quality assembly of Dermatophagoides pteronyssinus genome and transcriptome reveals a wide range of novel allergens.</title>
        <authorList>
            <person name="Liu X.Y."/>
            <person name="Yang K.Y."/>
            <person name="Wang M.Q."/>
            <person name="Kwok J.S."/>
            <person name="Zeng X."/>
            <person name="Yang Z."/>
            <person name="Xiao X.J."/>
            <person name="Lau C.P."/>
            <person name="Li Y."/>
            <person name="Huang Z.M."/>
            <person name="Ba J.G."/>
            <person name="Yim A.K."/>
            <person name="Ouyang C.Y."/>
            <person name="Ngai S.M."/>
            <person name="Chan T.F."/>
            <person name="Leung E.L."/>
            <person name="Liu L."/>
            <person name="Liu Z.G."/>
            <person name="Tsui S.K."/>
        </authorList>
    </citation>
    <scope>NUCLEOTIDE SEQUENCE [LARGE SCALE GENOMIC DNA]</scope>
    <source>
        <strain evidence="1">Derp</strain>
    </source>
</reference>
<accession>A0ABQ8JBB8</accession>
<protein>
    <submittedName>
        <fullName evidence="1">Uncharacterized protein</fullName>
    </submittedName>
</protein>
<dbReference type="Proteomes" id="UP000887458">
    <property type="component" value="Unassembled WGS sequence"/>
</dbReference>
<dbReference type="EMBL" id="NJHN03000054">
    <property type="protein sequence ID" value="KAH9419902.1"/>
    <property type="molecule type" value="Genomic_DNA"/>
</dbReference>
<keyword evidence="2" id="KW-1185">Reference proteome</keyword>
<evidence type="ECO:0000313" key="2">
    <source>
        <dbReference type="Proteomes" id="UP000887458"/>
    </source>
</evidence>
<sequence>MDNDLHEKQIIKDIFQCEIKESSQTIQKKGRGQISYNNCPFMKFGQHIICQSINNKKKGEEIG</sequence>
<reference evidence="1 2" key="2">
    <citation type="journal article" date="2022" name="Mol. Biol. Evol.">
        <title>Comparative Genomics Reveals Insights into the Divergent Evolution of Astigmatic Mites and Household Pest Adaptations.</title>
        <authorList>
            <person name="Xiong Q."/>
            <person name="Wan A.T."/>
            <person name="Liu X."/>
            <person name="Fung C.S."/>
            <person name="Xiao X."/>
            <person name="Malainual N."/>
            <person name="Hou J."/>
            <person name="Wang L."/>
            <person name="Wang M."/>
            <person name="Yang K.Y."/>
            <person name="Cui Y."/>
            <person name="Leung E.L."/>
            <person name="Nong W."/>
            <person name="Shin S.K."/>
            <person name="Au S.W."/>
            <person name="Jeong K.Y."/>
            <person name="Chew F.T."/>
            <person name="Hui J.H."/>
            <person name="Leung T.F."/>
            <person name="Tungtrongchitr A."/>
            <person name="Zhong N."/>
            <person name="Liu Z."/>
            <person name="Tsui S.K."/>
        </authorList>
    </citation>
    <scope>NUCLEOTIDE SEQUENCE [LARGE SCALE GENOMIC DNA]</scope>
    <source>
        <strain evidence="1">Derp</strain>
    </source>
</reference>
<proteinExistence type="predicted"/>
<organism evidence="1 2">
    <name type="scientific">Dermatophagoides pteronyssinus</name>
    <name type="common">European house dust mite</name>
    <dbReference type="NCBI Taxonomy" id="6956"/>
    <lineage>
        <taxon>Eukaryota</taxon>
        <taxon>Metazoa</taxon>
        <taxon>Ecdysozoa</taxon>
        <taxon>Arthropoda</taxon>
        <taxon>Chelicerata</taxon>
        <taxon>Arachnida</taxon>
        <taxon>Acari</taxon>
        <taxon>Acariformes</taxon>
        <taxon>Sarcoptiformes</taxon>
        <taxon>Astigmata</taxon>
        <taxon>Psoroptidia</taxon>
        <taxon>Analgoidea</taxon>
        <taxon>Pyroglyphidae</taxon>
        <taxon>Dermatophagoidinae</taxon>
        <taxon>Dermatophagoides</taxon>
    </lineage>
</organism>
<evidence type="ECO:0000313" key="1">
    <source>
        <dbReference type="EMBL" id="KAH9419902.1"/>
    </source>
</evidence>
<gene>
    <name evidence="1" type="ORF">DERP_001735</name>
</gene>